<accession>A0AAD7BNV1</accession>
<feature type="compositionally biased region" description="Low complexity" evidence="1">
    <location>
        <begin position="179"/>
        <end position="206"/>
    </location>
</feature>
<feature type="compositionally biased region" description="Polar residues" evidence="1">
    <location>
        <begin position="405"/>
        <end position="419"/>
    </location>
</feature>
<reference evidence="2" key="1">
    <citation type="submission" date="2023-03" db="EMBL/GenBank/DDBJ databases">
        <title>Massive genome expansion in bonnet fungi (Mycena s.s.) driven by repeated elements and novel gene families across ecological guilds.</title>
        <authorList>
            <consortium name="Lawrence Berkeley National Laboratory"/>
            <person name="Harder C.B."/>
            <person name="Miyauchi S."/>
            <person name="Viragh M."/>
            <person name="Kuo A."/>
            <person name="Thoen E."/>
            <person name="Andreopoulos B."/>
            <person name="Lu D."/>
            <person name="Skrede I."/>
            <person name="Drula E."/>
            <person name="Henrissat B."/>
            <person name="Morin E."/>
            <person name="Kohler A."/>
            <person name="Barry K."/>
            <person name="LaButti K."/>
            <person name="Morin E."/>
            <person name="Salamov A."/>
            <person name="Lipzen A."/>
            <person name="Mereny Z."/>
            <person name="Hegedus B."/>
            <person name="Baldrian P."/>
            <person name="Stursova M."/>
            <person name="Weitz H."/>
            <person name="Taylor A."/>
            <person name="Grigoriev I.V."/>
            <person name="Nagy L.G."/>
            <person name="Martin F."/>
            <person name="Kauserud H."/>
        </authorList>
    </citation>
    <scope>NUCLEOTIDE SEQUENCE</scope>
    <source>
        <strain evidence="2">CBHHK067</strain>
    </source>
</reference>
<dbReference type="Proteomes" id="UP001221757">
    <property type="component" value="Unassembled WGS sequence"/>
</dbReference>
<feature type="region of interest" description="Disordered" evidence="1">
    <location>
        <begin position="166"/>
        <end position="240"/>
    </location>
</feature>
<keyword evidence="3" id="KW-1185">Reference proteome</keyword>
<dbReference type="AlphaFoldDB" id="A0AAD7BNV1"/>
<evidence type="ECO:0000313" key="3">
    <source>
        <dbReference type="Proteomes" id="UP001221757"/>
    </source>
</evidence>
<comment type="caution">
    <text evidence="2">The sequence shown here is derived from an EMBL/GenBank/DDBJ whole genome shotgun (WGS) entry which is preliminary data.</text>
</comment>
<feature type="compositionally biased region" description="Basic residues" evidence="1">
    <location>
        <begin position="207"/>
        <end position="225"/>
    </location>
</feature>
<sequence>MVSANESFMQELVGPPPTNFPPARLLRSGKQCKSRHFYQMCMGAKEPRRLGTYAEQCSAEEGPRCPPRFAPLATQALFDMYETELAKFKLVNNNIDSIVRNVKQSQAALTALETATPVVWLPKIVKQLRASEEVLPSLTTNYLAGKKLDKARQALDSLDSSALLEYPGMPDGPADNLGTKAKTSKATKTSTPAKTKATKRSTSAKSTPKKPSVRAAMKGKGKHKAPATTESVASELTSDQLDEQPVLELAAVQSTTASEDPAAEEWLVPEGNDEDNHDQSGTIHAVVYTDADKLPAQYVLYVPNTKAFEFSRYQPATGRDLEGFSVMSEGYKSACDTLNLERRGSYMIYRERGLSPSRCPDIELWEQRALDSADVAEAKSASIFPSSSQPASSQPTRSSGRTRVGFSSAQNNTFASSSKRLAEDVPPESTRVWKKARH</sequence>
<protein>
    <submittedName>
        <fullName evidence="2">Uncharacterized protein</fullName>
    </submittedName>
</protein>
<feature type="compositionally biased region" description="Polar residues" evidence="1">
    <location>
        <begin position="228"/>
        <end position="239"/>
    </location>
</feature>
<organism evidence="2 3">
    <name type="scientific">Mycena rosella</name>
    <name type="common">Pink bonnet</name>
    <name type="synonym">Agaricus rosellus</name>
    <dbReference type="NCBI Taxonomy" id="1033263"/>
    <lineage>
        <taxon>Eukaryota</taxon>
        <taxon>Fungi</taxon>
        <taxon>Dikarya</taxon>
        <taxon>Basidiomycota</taxon>
        <taxon>Agaricomycotina</taxon>
        <taxon>Agaricomycetes</taxon>
        <taxon>Agaricomycetidae</taxon>
        <taxon>Agaricales</taxon>
        <taxon>Marasmiineae</taxon>
        <taxon>Mycenaceae</taxon>
        <taxon>Mycena</taxon>
    </lineage>
</organism>
<evidence type="ECO:0000256" key="1">
    <source>
        <dbReference type="SAM" id="MobiDB-lite"/>
    </source>
</evidence>
<feature type="compositionally biased region" description="Low complexity" evidence="1">
    <location>
        <begin position="381"/>
        <end position="399"/>
    </location>
</feature>
<dbReference type="EMBL" id="JARKIE010000585">
    <property type="protein sequence ID" value="KAJ7626474.1"/>
    <property type="molecule type" value="Genomic_DNA"/>
</dbReference>
<name>A0AAD7BNV1_MYCRO</name>
<feature type="region of interest" description="Disordered" evidence="1">
    <location>
        <begin position="381"/>
        <end position="438"/>
    </location>
</feature>
<gene>
    <name evidence="2" type="ORF">B0H17DRAFT_1151041</name>
</gene>
<evidence type="ECO:0000313" key="2">
    <source>
        <dbReference type="EMBL" id="KAJ7626474.1"/>
    </source>
</evidence>
<proteinExistence type="predicted"/>